<sequence>MRRFKLLNAVPFMAVVLLMLGSMGEFAWGEVKLAGEVKVSEPFVGVKHVQVVQKKPRARIINALVIDPKADGVRFKMTPGNGDPNGNEPGDLNYEVTRQTVREFMKQEGAVAGINAAFYVFINGTSHTNVIGLAASDGEIYSAFQKNEKDKDWPAINFGPDGKADVITSAKPNTITTEYMPRNVKIYNAISGSHMLVRNGKAKTFEKRPFNDVYHPRTAAGVTVDDKVLLVTVDGRQPDFTEGASLAELAEIMVGLGAKDAINLDGGGSTTMVMADPVMRVVNNPSDAKSNGNAGRERSNGVNIALFAKPKPGYKALSQPSKPAPPALLPYPKKKIVLDDFEGGLGRFASAVSACGSNRCVDKKSESFIVKDRNAPSGNKALGLKILRGKDNGKGLLLRFLSGGGSVKNNVVLGRVGTVGYWIKTKQVNLKASIVIDDTIMPKKNTSKAHEKGAYRPIKADGKWHFYAWDLQKVHHWSNFFNGNGALEGPNTSIDGILIVSDPKFNKQGEVIELMIDAVTYDPDGDFE</sequence>
<dbReference type="KEGG" id="pcor:KS4_34920"/>
<accession>A0A517YYW4</accession>
<name>A0A517YYW4_9BACT</name>
<proteinExistence type="predicted"/>
<evidence type="ECO:0000313" key="3">
    <source>
        <dbReference type="Proteomes" id="UP000317369"/>
    </source>
</evidence>
<dbReference type="Pfam" id="PF09992">
    <property type="entry name" value="NAGPA"/>
    <property type="match status" value="1"/>
</dbReference>
<dbReference type="PANTHER" id="PTHR40446:SF2">
    <property type="entry name" value="N-ACETYLGLUCOSAMINE-1-PHOSPHODIESTER ALPHA-N-ACETYLGLUCOSAMINIDASE"/>
    <property type="match status" value="1"/>
</dbReference>
<reference evidence="2 3" key="1">
    <citation type="submission" date="2019-02" db="EMBL/GenBank/DDBJ databases">
        <title>Deep-cultivation of Planctomycetes and their phenomic and genomic characterization uncovers novel biology.</title>
        <authorList>
            <person name="Wiegand S."/>
            <person name="Jogler M."/>
            <person name="Boedeker C."/>
            <person name="Pinto D."/>
            <person name="Vollmers J."/>
            <person name="Rivas-Marin E."/>
            <person name="Kohn T."/>
            <person name="Peeters S.H."/>
            <person name="Heuer A."/>
            <person name="Rast P."/>
            <person name="Oberbeckmann S."/>
            <person name="Bunk B."/>
            <person name="Jeske O."/>
            <person name="Meyerdierks A."/>
            <person name="Storesund J.E."/>
            <person name="Kallscheuer N."/>
            <person name="Luecker S."/>
            <person name="Lage O.M."/>
            <person name="Pohl T."/>
            <person name="Merkel B.J."/>
            <person name="Hornburger P."/>
            <person name="Mueller R.-W."/>
            <person name="Bruemmer F."/>
            <person name="Labrenz M."/>
            <person name="Spormann A.M."/>
            <person name="Op den Camp H."/>
            <person name="Overmann J."/>
            <person name="Amann R."/>
            <person name="Jetten M.S.M."/>
            <person name="Mascher T."/>
            <person name="Medema M.H."/>
            <person name="Devos D.P."/>
            <person name="Kaster A.-K."/>
            <person name="Ovreas L."/>
            <person name="Rohde M."/>
            <person name="Galperin M.Y."/>
            <person name="Jogler C."/>
        </authorList>
    </citation>
    <scope>NUCLEOTIDE SEQUENCE [LARGE SCALE GENOMIC DNA]</scope>
    <source>
        <strain evidence="2 3">KS4</strain>
    </source>
</reference>
<keyword evidence="3" id="KW-1185">Reference proteome</keyword>
<gene>
    <name evidence="2" type="ORF">KS4_34920</name>
</gene>
<dbReference type="EMBL" id="CP036425">
    <property type="protein sequence ID" value="QDU35411.1"/>
    <property type="molecule type" value="Genomic_DNA"/>
</dbReference>
<feature type="domain" description="Phosphodiester glycosidase" evidence="1">
    <location>
        <begin position="109"/>
        <end position="295"/>
    </location>
</feature>
<dbReference type="OrthoDB" id="9809781at2"/>
<dbReference type="RefSeq" id="WP_145080722.1">
    <property type="nucleotide sequence ID" value="NZ_CP036425.1"/>
</dbReference>
<dbReference type="InterPro" id="IPR018711">
    <property type="entry name" value="NAGPA"/>
</dbReference>
<dbReference type="PANTHER" id="PTHR40446">
    <property type="entry name" value="N-ACETYLGLUCOSAMINE-1-PHOSPHODIESTER ALPHA-N-ACETYLGLUCOSAMINIDASE"/>
    <property type="match status" value="1"/>
</dbReference>
<protein>
    <recommendedName>
        <fullName evidence="1">Phosphodiester glycosidase domain-containing protein</fullName>
    </recommendedName>
</protein>
<organism evidence="2 3">
    <name type="scientific">Poriferisphaera corsica</name>
    <dbReference type="NCBI Taxonomy" id="2528020"/>
    <lineage>
        <taxon>Bacteria</taxon>
        <taxon>Pseudomonadati</taxon>
        <taxon>Planctomycetota</taxon>
        <taxon>Phycisphaerae</taxon>
        <taxon>Phycisphaerales</taxon>
        <taxon>Phycisphaeraceae</taxon>
        <taxon>Poriferisphaera</taxon>
    </lineage>
</organism>
<evidence type="ECO:0000313" key="2">
    <source>
        <dbReference type="EMBL" id="QDU35411.1"/>
    </source>
</evidence>
<dbReference type="Proteomes" id="UP000317369">
    <property type="component" value="Chromosome"/>
</dbReference>
<evidence type="ECO:0000259" key="1">
    <source>
        <dbReference type="Pfam" id="PF09992"/>
    </source>
</evidence>
<dbReference type="AlphaFoldDB" id="A0A517YYW4"/>